<dbReference type="SUPFAM" id="SSF81321">
    <property type="entry name" value="Family A G protein-coupled receptor-like"/>
    <property type="match status" value="1"/>
</dbReference>
<evidence type="ECO:0000313" key="3">
    <source>
        <dbReference type="Proteomes" id="UP000038040"/>
    </source>
</evidence>
<dbReference type="STRING" id="318479.A0A0N4U6U6"/>
<dbReference type="OrthoDB" id="9894375at2759"/>
<protein>
    <submittedName>
        <fullName evidence="5">G_PROTEIN_RECEP_F1_2 domain-containing protein</fullName>
    </submittedName>
</protein>
<feature type="transmembrane region" description="Helical" evidence="1">
    <location>
        <begin position="23"/>
        <end position="44"/>
    </location>
</feature>
<gene>
    <name evidence="2" type="ORF">DME_LOCUS7031</name>
</gene>
<evidence type="ECO:0000313" key="5">
    <source>
        <dbReference type="WBParaSite" id="DME_0000267101-mRNA-1"/>
    </source>
</evidence>
<evidence type="ECO:0000313" key="4">
    <source>
        <dbReference type="Proteomes" id="UP000274756"/>
    </source>
</evidence>
<evidence type="ECO:0000313" key="2">
    <source>
        <dbReference type="EMBL" id="VDN57058.1"/>
    </source>
</evidence>
<keyword evidence="4" id="KW-1185">Reference proteome</keyword>
<dbReference type="WBParaSite" id="DME_0000267101-mRNA-1">
    <property type="protein sequence ID" value="DME_0000267101-mRNA-1"/>
    <property type="gene ID" value="DME_0000267101"/>
</dbReference>
<dbReference type="EMBL" id="UYYG01001158">
    <property type="protein sequence ID" value="VDN57058.1"/>
    <property type="molecule type" value="Genomic_DNA"/>
</dbReference>
<proteinExistence type="predicted"/>
<keyword evidence="1" id="KW-0472">Membrane</keyword>
<accession>A0A0N4U6U6</accession>
<evidence type="ECO:0000256" key="1">
    <source>
        <dbReference type="SAM" id="Phobius"/>
    </source>
</evidence>
<reference evidence="2 4" key="2">
    <citation type="submission" date="2018-11" db="EMBL/GenBank/DDBJ databases">
        <authorList>
            <consortium name="Pathogen Informatics"/>
        </authorList>
    </citation>
    <scope>NUCLEOTIDE SEQUENCE [LARGE SCALE GENOMIC DNA]</scope>
</reference>
<sequence>MSNITQLLLKDEQNFIDVAKLTFYASTTITLESAFALFINLYLLSCSHYLRKPIKMNLRLCINLTAANAACAFFYMISNLINVIIPTINGNNQIVSHCISLLVECLKISMFFASLFILLALAINHYVGIIYPFYRILLFLAYIVPILFFISLYSIMPGGFRNKEAFGFLTLKGCVGANIMSKFFVRLITVIPFILFVAIIVSLYIHIVIHMKKVISMGNFIHVMKLIIDAFIYASRLVEIRYSTWIFKIKLKSLLTGKRQNEDVLPNEFTKYVNETIENNENHRNIYTREANPLTGRKSFIGDIKEAPNCDF</sequence>
<feature type="transmembrane region" description="Helical" evidence="1">
    <location>
        <begin position="65"/>
        <end position="88"/>
    </location>
</feature>
<keyword evidence="1" id="KW-1133">Transmembrane helix</keyword>
<dbReference type="Proteomes" id="UP000038040">
    <property type="component" value="Unplaced"/>
</dbReference>
<reference evidence="5" key="1">
    <citation type="submission" date="2017-02" db="UniProtKB">
        <authorList>
            <consortium name="WormBaseParasite"/>
        </authorList>
    </citation>
    <scope>IDENTIFICATION</scope>
</reference>
<dbReference type="Proteomes" id="UP000274756">
    <property type="component" value="Unassembled WGS sequence"/>
</dbReference>
<feature type="transmembrane region" description="Helical" evidence="1">
    <location>
        <begin position="133"/>
        <end position="156"/>
    </location>
</feature>
<feature type="transmembrane region" description="Helical" evidence="1">
    <location>
        <begin position="94"/>
        <end position="121"/>
    </location>
</feature>
<dbReference type="Gene3D" id="1.20.1070.10">
    <property type="entry name" value="Rhodopsin 7-helix transmembrane proteins"/>
    <property type="match status" value="1"/>
</dbReference>
<dbReference type="AlphaFoldDB" id="A0A0N4U6U6"/>
<name>A0A0N4U6U6_DRAME</name>
<feature type="transmembrane region" description="Helical" evidence="1">
    <location>
        <begin position="183"/>
        <end position="209"/>
    </location>
</feature>
<organism evidence="3 5">
    <name type="scientific">Dracunculus medinensis</name>
    <name type="common">Guinea worm</name>
    <dbReference type="NCBI Taxonomy" id="318479"/>
    <lineage>
        <taxon>Eukaryota</taxon>
        <taxon>Metazoa</taxon>
        <taxon>Ecdysozoa</taxon>
        <taxon>Nematoda</taxon>
        <taxon>Chromadorea</taxon>
        <taxon>Rhabditida</taxon>
        <taxon>Spirurina</taxon>
        <taxon>Dracunculoidea</taxon>
        <taxon>Dracunculidae</taxon>
        <taxon>Dracunculus</taxon>
    </lineage>
</organism>
<keyword evidence="1" id="KW-0812">Transmembrane</keyword>